<keyword evidence="1" id="KW-0812">Transmembrane</keyword>
<keyword evidence="1" id="KW-0472">Membrane</keyword>
<evidence type="ECO:0000313" key="2">
    <source>
        <dbReference type="EMBL" id="CCC49752.1"/>
    </source>
</evidence>
<dbReference type="AlphaFoldDB" id="G0U0Z7"/>
<feature type="transmembrane region" description="Helical" evidence="1">
    <location>
        <begin position="85"/>
        <end position="110"/>
    </location>
</feature>
<accession>G0U0Z7</accession>
<organism evidence="2">
    <name type="scientific">Trypanosoma vivax (strain Y486)</name>
    <dbReference type="NCBI Taxonomy" id="1055687"/>
    <lineage>
        <taxon>Eukaryota</taxon>
        <taxon>Discoba</taxon>
        <taxon>Euglenozoa</taxon>
        <taxon>Kinetoplastea</taxon>
        <taxon>Metakinetoplastina</taxon>
        <taxon>Trypanosomatida</taxon>
        <taxon>Trypanosomatidae</taxon>
        <taxon>Trypanosoma</taxon>
        <taxon>Duttonella</taxon>
    </lineage>
</organism>
<gene>
    <name evidence="2" type="ORF">TVY486_0803600</name>
</gene>
<keyword evidence="1" id="KW-1133">Transmembrane helix</keyword>
<proteinExistence type="predicted"/>
<feature type="transmembrane region" description="Helical" evidence="1">
    <location>
        <begin position="41"/>
        <end position="61"/>
    </location>
</feature>
<sequence>MCVKQCSGAERRCLALIHIETTAVVGFAKSKSKCARTDTRVYICMYACMYMCVCVCVRAVWGRSVEGGPRTGTGRKLAFGGSGRAWLAALVSLSVCLGQLGVGATLGIAIKRESGRISVV</sequence>
<dbReference type="EMBL" id="HE573024">
    <property type="protein sequence ID" value="CCC49752.1"/>
    <property type="molecule type" value="Genomic_DNA"/>
</dbReference>
<reference evidence="2" key="1">
    <citation type="journal article" date="2012" name="Proc. Natl. Acad. Sci. U.S.A.">
        <title>Antigenic diversity is generated by distinct evolutionary mechanisms in African trypanosome species.</title>
        <authorList>
            <person name="Jackson A.P."/>
            <person name="Berry A."/>
            <person name="Aslett M."/>
            <person name="Allison H.C."/>
            <person name="Burton P."/>
            <person name="Vavrova-Anderson J."/>
            <person name="Brown R."/>
            <person name="Browne H."/>
            <person name="Corton N."/>
            <person name="Hauser H."/>
            <person name="Gamble J."/>
            <person name="Gilderthorp R."/>
            <person name="Marcello L."/>
            <person name="McQuillan J."/>
            <person name="Otto T.D."/>
            <person name="Quail M.A."/>
            <person name="Sanders M.J."/>
            <person name="van Tonder A."/>
            <person name="Ginger M.L."/>
            <person name="Field M.C."/>
            <person name="Barry J.D."/>
            <person name="Hertz-Fowler C."/>
            <person name="Berriman M."/>
        </authorList>
    </citation>
    <scope>NUCLEOTIDE SEQUENCE</scope>
    <source>
        <strain evidence="2">Y486</strain>
    </source>
</reference>
<dbReference type="VEuPathDB" id="TriTrypDB:TvY486_0803600"/>
<evidence type="ECO:0000256" key="1">
    <source>
        <dbReference type="SAM" id="Phobius"/>
    </source>
</evidence>
<name>G0U0Z7_TRYVY</name>
<protein>
    <submittedName>
        <fullName evidence="2">Uncharacterized protein</fullName>
    </submittedName>
</protein>